<keyword evidence="2" id="KW-1185">Reference proteome</keyword>
<evidence type="ECO:0000313" key="2">
    <source>
        <dbReference type="Proteomes" id="UP000377595"/>
    </source>
</evidence>
<sequence>MGRSGLSIEWYCSDIDTRFTERERSRERNTAMSPWIFVAPARVPVPRPTTCAFVGPDQTTLAITTARVGLNTLALSEAPPSGRVLLLDPPHPLFRRLTDASVTGE</sequence>
<gene>
    <name evidence="1" type="ORF">Aple_070140</name>
</gene>
<reference evidence="1 2" key="1">
    <citation type="submission" date="2019-10" db="EMBL/GenBank/DDBJ databases">
        <title>Whole genome shotgun sequence of Acrocarpospora pleiomorpha NBRC 16267.</title>
        <authorList>
            <person name="Ichikawa N."/>
            <person name="Kimura A."/>
            <person name="Kitahashi Y."/>
            <person name="Komaki H."/>
            <person name="Oguchi A."/>
        </authorList>
    </citation>
    <scope>NUCLEOTIDE SEQUENCE [LARGE SCALE GENOMIC DNA]</scope>
    <source>
        <strain evidence="1 2">NBRC 16267</strain>
    </source>
</reference>
<organism evidence="1 2">
    <name type="scientific">Acrocarpospora pleiomorpha</name>
    <dbReference type="NCBI Taxonomy" id="90975"/>
    <lineage>
        <taxon>Bacteria</taxon>
        <taxon>Bacillati</taxon>
        <taxon>Actinomycetota</taxon>
        <taxon>Actinomycetes</taxon>
        <taxon>Streptosporangiales</taxon>
        <taxon>Streptosporangiaceae</taxon>
        <taxon>Acrocarpospora</taxon>
    </lineage>
</organism>
<dbReference type="Gene3D" id="2.120.10.30">
    <property type="entry name" value="TolB, C-terminal domain"/>
    <property type="match status" value="1"/>
</dbReference>
<accession>A0A5M3XS79</accession>
<name>A0A5M3XS79_9ACTN</name>
<comment type="caution">
    <text evidence="1">The sequence shown here is derived from an EMBL/GenBank/DDBJ whole genome shotgun (WGS) entry which is preliminary data.</text>
</comment>
<proteinExistence type="predicted"/>
<dbReference type="AlphaFoldDB" id="A0A5M3XS79"/>
<dbReference type="SUPFAM" id="SSF63829">
    <property type="entry name" value="Calcium-dependent phosphotriesterase"/>
    <property type="match status" value="1"/>
</dbReference>
<dbReference type="EMBL" id="BLAF01000048">
    <property type="protein sequence ID" value="GES24115.1"/>
    <property type="molecule type" value="Genomic_DNA"/>
</dbReference>
<evidence type="ECO:0000313" key="1">
    <source>
        <dbReference type="EMBL" id="GES24115.1"/>
    </source>
</evidence>
<dbReference type="InterPro" id="IPR011042">
    <property type="entry name" value="6-blade_b-propeller_TolB-like"/>
</dbReference>
<dbReference type="Proteomes" id="UP000377595">
    <property type="component" value="Unassembled WGS sequence"/>
</dbReference>
<protein>
    <submittedName>
        <fullName evidence="1">Uncharacterized protein</fullName>
    </submittedName>
</protein>